<feature type="compositionally biased region" description="Basic and acidic residues" evidence="1">
    <location>
        <begin position="303"/>
        <end position="313"/>
    </location>
</feature>
<feature type="compositionally biased region" description="Basic and acidic residues" evidence="1">
    <location>
        <begin position="87"/>
        <end position="102"/>
    </location>
</feature>
<feature type="compositionally biased region" description="Gly residues" evidence="1">
    <location>
        <begin position="173"/>
        <end position="203"/>
    </location>
</feature>
<dbReference type="AlphaFoldDB" id="A0AAW0WKT2"/>
<feature type="region of interest" description="Disordered" evidence="1">
    <location>
        <begin position="143"/>
        <end position="205"/>
    </location>
</feature>
<feature type="non-terminal residue" evidence="2">
    <location>
        <position position="1"/>
    </location>
</feature>
<gene>
    <name evidence="2" type="ORF">OTU49_009360</name>
</gene>
<proteinExistence type="predicted"/>
<reference evidence="2 3" key="1">
    <citation type="journal article" date="2024" name="BMC Genomics">
        <title>Genome assembly of redclaw crayfish (Cherax quadricarinatus) provides insights into its immune adaptation and hypoxia tolerance.</title>
        <authorList>
            <person name="Liu Z."/>
            <person name="Zheng J."/>
            <person name="Li H."/>
            <person name="Fang K."/>
            <person name="Wang S."/>
            <person name="He J."/>
            <person name="Zhou D."/>
            <person name="Weng S."/>
            <person name="Chi M."/>
            <person name="Gu Z."/>
            <person name="He J."/>
            <person name="Li F."/>
            <person name="Wang M."/>
        </authorList>
    </citation>
    <scope>NUCLEOTIDE SEQUENCE [LARGE SCALE GENOMIC DNA]</scope>
    <source>
        <strain evidence="2">ZL_2023a</strain>
    </source>
</reference>
<evidence type="ECO:0000256" key="1">
    <source>
        <dbReference type="SAM" id="MobiDB-lite"/>
    </source>
</evidence>
<evidence type="ECO:0000313" key="2">
    <source>
        <dbReference type="EMBL" id="KAK8728044.1"/>
    </source>
</evidence>
<dbReference type="EMBL" id="JARKIK010000073">
    <property type="protein sequence ID" value="KAK8728044.1"/>
    <property type="molecule type" value="Genomic_DNA"/>
</dbReference>
<organism evidence="2 3">
    <name type="scientific">Cherax quadricarinatus</name>
    <name type="common">Australian red claw crayfish</name>
    <dbReference type="NCBI Taxonomy" id="27406"/>
    <lineage>
        <taxon>Eukaryota</taxon>
        <taxon>Metazoa</taxon>
        <taxon>Ecdysozoa</taxon>
        <taxon>Arthropoda</taxon>
        <taxon>Crustacea</taxon>
        <taxon>Multicrustacea</taxon>
        <taxon>Malacostraca</taxon>
        <taxon>Eumalacostraca</taxon>
        <taxon>Eucarida</taxon>
        <taxon>Decapoda</taxon>
        <taxon>Pleocyemata</taxon>
        <taxon>Astacidea</taxon>
        <taxon>Parastacoidea</taxon>
        <taxon>Parastacidae</taxon>
        <taxon>Cherax</taxon>
    </lineage>
</organism>
<dbReference type="Proteomes" id="UP001445076">
    <property type="component" value="Unassembled WGS sequence"/>
</dbReference>
<comment type="caution">
    <text evidence="2">The sequence shown here is derived from an EMBL/GenBank/DDBJ whole genome shotgun (WGS) entry which is preliminary data.</text>
</comment>
<protein>
    <submittedName>
        <fullName evidence="2">Uncharacterized protein</fullName>
    </submittedName>
</protein>
<feature type="compositionally biased region" description="Gly residues" evidence="1">
    <location>
        <begin position="145"/>
        <end position="161"/>
    </location>
</feature>
<name>A0AAW0WKT2_CHEQU</name>
<accession>A0AAW0WKT2</accession>
<feature type="region of interest" description="Disordered" evidence="1">
    <location>
        <begin position="36"/>
        <end position="131"/>
    </location>
</feature>
<feature type="region of interest" description="Disordered" evidence="1">
    <location>
        <begin position="280"/>
        <end position="320"/>
    </location>
</feature>
<feature type="compositionally biased region" description="Low complexity" evidence="1">
    <location>
        <begin position="162"/>
        <end position="172"/>
    </location>
</feature>
<feature type="compositionally biased region" description="Basic and acidic residues" evidence="1">
    <location>
        <begin position="282"/>
        <end position="292"/>
    </location>
</feature>
<feature type="non-terminal residue" evidence="2">
    <location>
        <position position="320"/>
    </location>
</feature>
<feature type="compositionally biased region" description="Basic residues" evidence="1">
    <location>
        <begin position="57"/>
        <end position="66"/>
    </location>
</feature>
<evidence type="ECO:0000313" key="3">
    <source>
        <dbReference type="Proteomes" id="UP001445076"/>
    </source>
</evidence>
<keyword evidence="3" id="KW-1185">Reference proteome</keyword>
<sequence>VHVQHINWKALSPTQAITTLKKAKKLAAANTPEIKKKTVKAQTLKVAALETPSSQTSKKKKGKSKKPQTPSIEGIHVDTLQTTPKTPKREKTFTLQSPKEESNQTEPQKKKLKSSKSEAEKPKITNQDNSTEKIQTVVTEYSGGASRGRGATRGGFRGGRGSSSFRGTMNGFRGRGGFRGNRGSFRGGFRGGRGGRGGRGRGGSVAEKDPCTVYMSFTNPIDATAASELLELAKSASHMKFGRNCFLTFGTAEEASELLKKASDMEFGGLKPYVDNAYKAHGPKEAEKRSSDNDTTLSPAKKIKVDAKAKAEADKEDEEM</sequence>